<sequence>MNFRFEIQVGTHTFFCGKHGFRKFLPGIGLSSQRSRFEFRISKLEKMFVLNLMLELHPARIREGVALEEYEFRRFFRFFFQGNDR</sequence>
<dbReference type="EMBL" id="QHCT01000005">
    <property type="protein sequence ID" value="RHX87392.1"/>
    <property type="molecule type" value="Genomic_DNA"/>
</dbReference>
<evidence type="ECO:0000313" key="1">
    <source>
        <dbReference type="EMBL" id="RHX87392.1"/>
    </source>
</evidence>
<reference evidence="2" key="1">
    <citation type="submission" date="2018-05" db="EMBL/GenBank/DDBJ databases">
        <title>Leptospira yasudae sp. nov. and Leptospira stimsonii sp. nov., two pathogenic species of the genus Leptospira isolated from environmental sources.</title>
        <authorList>
            <person name="Casanovas-Massana A."/>
            <person name="Hamond C."/>
            <person name="Santos L.A."/>
            <person name="Hacker K.P."/>
            <person name="Balassiano I."/>
            <person name="Medeiros M.A."/>
            <person name="Reis M.G."/>
            <person name="Ko A.I."/>
            <person name="Wunder E.A."/>
        </authorList>
    </citation>
    <scope>NUCLEOTIDE SEQUENCE [LARGE SCALE GENOMIC DNA]</scope>
    <source>
        <strain evidence="2">Yale</strain>
    </source>
</reference>
<name>A0A396YVY4_9LEPT</name>
<comment type="caution">
    <text evidence="1">The sequence shown here is derived from an EMBL/GenBank/DDBJ whole genome shotgun (WGS) entry which is preliminary data.</text>
</comment>
<accession>A0A396YVY4</accession>
<dbReference type="Proteomes" id="UP000265798">
    <property type="component" value="Unassembled WGS sequence"/>
</dbReference>
<gene>
    <name evidence="1" type="ORF">DLM75_18045</name>
</gene>
<evidence type="ECO:0000313" key="2">
    <source>
        <dbReference type="Proteomes" id="UP000265798"/>
    </source>
</evidence>
<dbReference type="AlphaFoldDB" id="A0A396YVY4"/>
<organism evidence="1 2">
    <name type="scientific">Leptospira stimsonii</name>
    <dbReference type="NCBI Taxonomy" id="2202203"/>
    <lineage>
        <taxon>Bacteria</taxon>
        <taxon>Pseudomonadati</taxon>
        <taxon>Spirochaetota</taxon>
        <taxon>Spirochaetia</taxon>
        <taxon>Leptospirales</taxon>
        <taxon>Leptospiraceae</taxon>
        <taxon>Leptospira</taxon>
    </lineage>
</organism>
<proteinExistence type="predicted"/>
<protein>
    <submittedName>
        <fullName evidence="1">Uncharacterized protein</fullName>
    </submittedName>
</protein>